<evidence type="ECO:0000313" key="1">
    <source>
        <dbReference type="EMBL" id="CAD5114910.1"/>
    </source>
</evidence>
<proteinExistence type="predicted"/>
<evidence type="ECO:0000313" key="2">
    <source>
        <dbReference type="Proteomes" id="UP000549394"/>
    </source>
</evidence>
<keyword evidence="2" id="KW-1185">Reference proteome</keyword>
<organism evidence="1 2">
    <name type="scientific">Dimorphilus gyrociliatus</name>
    <dbReference type="NCBI Taxonomy" id="2664684"/>
    <lineage>
        <taxon>Eukaryota</taxon>
        <taxon>Metazoa</taxon>
        <taxon>Spiralia</taxon>
        <taxon>Lophotrochozoa</taxon>
        <taxon>Annelida</taxon>
        <taxon>Polychaeta</taxon>
        <taxon>Polychaeta incertae sedis</taxon>
        <taxon>Dinophilidae</taxon>
        <taxon>Dimorphilus</taxon>
    </lineage>
</organism>
<name>A0A7I8VI17_9ANNE</name>
<dbReference type="Proteomes" id="UP000549394">
    <property type="component" value="Unassembled WGS sequence"/>
</dbReference>
<protein>
    <submittedName>
        <fullName evidence="1">DgyrCDS3944</fullName>
    </submittedName>
</protein>
<comment type="caution">
    <text evidence="1">The sequence shown here is derived from an EMBL/GenBank/DDBJ whole genome shotgun (WGS) entry which is preliminary data.</text>
</comment>
<accession>A0A7I8VI17</accession>
<dbReference type="AlphaFoldDB" id="A0A7I8VI17"/>
<sequence>MFSTSIKAQALECFGKLLYSIIDQREDNSEIKVVNGKLLKLFDDMINRKINYLREARERCPRYSPDRRLKILRNTLGSHLVLTIDDPGEPQKKKPFYGPKRLSSSRERTISITSSDSSIYDIDDTDEEIEEIPIVK</sequence>
<reference evidence="1 2" key="1">
    <citation type="submission" date="2020-08" db="EMBL/GenBank/DDBJ databases">
        <authorList>
            <person name="Hejnol A."/>
        </authorList>
    </citation>
    <scope>NUCLEOTIDE SEQUENCE [LARGE SCALE GENOMIC DNA]</scope>
</reference>
<dbReference type="EMBL" id="CAJFCJ010000005">
    <property type="protein sequence ID" value="CAD5114910.1"/>
    <property type="molecule type" value="Genomic_DNA"/>
</dbReference>
<gene>
    <name evidence="1" type="ORF">DGYR_LOCUS3711</name>
</gene>